<feature type="signal peptide" evidence="1">
    <location>
        <begin position="1"/>
        <end position="19"/>
    </location>
</feature>
<dbReference type="EMBL" id="UFXS01000001">
    <property type="protein sequence ID" value="STD59109.1"/>
    <property type="molecule type" value="Genomic_DNA"/>
</dbReference>
<dbReference type="RefSeq" id="WP_115001084.1">
    <property type="nucleotide sequence ID" value="NZ_UFXS01000001.1"/>
</dbReference>
<protein>
    <submittedName>
        <fullName evidence="2">Uncharacterized protein</fullName>
    </submittedName>
</protein>
<evidence type="ECO:0000313" key="3">
    <source>
        <dbReference type="Proteomes" id="UP000254737"/>
    </source>
</evidence>
<evidence type="ECO:0000256" key="1">
    <source>
        <dbReference type="SAM" id="SignalP"/>
    </source>
</evidence>
<dbReference type="STRING" id="343874.GCA_000805695_02696"/>
<sequence>MKKFLFVLLTFITLTFSFAQVQNLKELSTGVLEQSSRLNDNDGNVIGYAFIFNKGLIKEDKFVQYEYVLLDNNLNKITNGDFELRNIAKSIYSFTGIEFLKQKLYINSKLYHAKSFGEYGNILMKLDLKTNKSEDVMFYRNGSYTLFSEVESFDKMKFLNTSMYSANVFKIYKDENQVYYVDFKIGFENLLESINIYNDNYENTFSYVIDKKMRKDGYKFELGTFKNDQLVLLQKKNDESSGFNKIGVERLLTYDLADGKNTSNIVYSSKTNRNGIYVFPEMEIQNDKLLVIGEIKESSEYAIPFSRFGPTIGLIRTIYDNVGKQLLEKRINYSEIFSDIGFKTLRDNDGYRYALKEFFNYNDNSFTVLLEKQKGDNSFTVIRSTDYIIANFDSNGIFKNHIVLEKSKQKMFDSYLFSQENKTENEVLFFYSEQDKNDKKVWNLIINKLKNGVLTQDKMPFKTKETSMRFGKAKYGYIFISEYNKDEKESSVRIEKLNL</sequence>
<dbReference type="InterPro" id="IPR046661">
    <property type="entry name" value="DUF6770"/>
</dbReference>
<organism evidence="2 3">
    <name type="scientific">Empedobacter falsenii</name>
    <dbReference type="NCBI Taxonomy" id="343874"/>
    <lineage>
        <taxon>Bacteria</taxon>
        <taxon>Pseudomonadati</taxon>
        <taxon>Bacteroidota</taxon>
        <taxon>Flavobacteriia</taxon>
        <taxon>Flavobacteriales</taxon>
        <taxon>Weeksellaceae</taxon>
        <taxon>Empedobacter</taxon>
    </lineage>
</organism>
<gene>
    <name evidence="2" type="ORF">NCTC13456_02739</name>
</gene>
<feature type="chain" id="PRO_5016762344" evidence="1">
    <location>
        <begin position="20"/>
        <end position="499"/>
    </location>
</feature>
<dbReference type="Pfam" id="PF20559">
    <property type="entry name" value="DUF6770"/>
    <property type="match status" value="1"/>
</dbReference>
<proteinExistence type="predicted"/>
<reference evidence="2 3" key="1">
    <citation type="submission" date="2018-06" db="EMBL/GenBank/DDBJ databases">
        <authorList>
            <consortium name="Pathogen Informatics"/>
            <person name="Doyle S."/>
        </authorList>
    </citation>
    <scope>NUCLEOTIDE SEQUENCE [LARGE SCALE GENOMIC DNA]</scope>
    <source>
        <strain evidence="2 3">NCTC13456</strain>
    </source>
</reference>
<accession>A0A376GE68</accession>
<name>A0A376GE68_9FLAO</name>
<keyword evidence="1" id="KW-0732">Signal</keyword>
<dbReference type="AlphaFoldDB" id="A0A376GE68"/>
<evidence type="ECO:0000313" key="2">
    <source>
        <dbReference type="EMBL" id="STD59109.1"/>
    </source>
</evidence>
<dbReference type="Proteomes" id="UP000254737">
    <property type="component" value="Unassembled WGS sequence"/>
</dbReference>